<feature type="binding site" evidence="5">
    <location>
        <begin position="57"/>
        <end position="59"/>
    </location>
    <ligand>
        <name>AMP</name>
        <dbReference type="ChEBI" id="CHEBI:456215"/>
    </ligand>
</feature>
<evidence type="ECO:0000313" key="9">
    <source>
        <dbReference type="EMBL" id="KIE05844.1"/>
    </source>
</evidence>
<dbReference type="NCBIfam" id="NF001380">
    <property type="entry name" value="PRK00279.1-2"/>
    <property type="match status" value="1"/>
</dbReference>
<comment type="function">
    <text evidence="5">Catalyzes the reversible transfer of the terminal phosphate group between ATP and AMP. Plays an important role in cellular energy homeostasis and in adenine nucleotide metabolism.</text>
</comment>
<evidence type="ECO:0000313" key="10">
    <source>
        <dbReference type="Proteomes" id="UP000031258"/>
    </source>
</evidence>
<feature type="binding site" evidence="5">
    <location>
        <position position="127"/>
    </location>
    <ligand>
        <name>ATP</name>
        <dbReference type="ChEBI" id="CHEBI:30616"/>
    </ligand>
</feature>
<comment type="domain">
    <text evidence="5">Consists of three domains, a large central CORE domain and two small peripheral domains, NMPbind and LID, which undergo movements during catalysis. The LID domain closes over the site of phosphoryl transfer upon ATP binding. Assembling and dissambling the active center during each catalytic cycle provides an effective means to prevent ATP hydrolysis. Some bacteria have evolved a zinc-coordinating structure that stabilizes the LID domain.</text>
</comment>
<comment type="caution">
    <text evidence="9">The sequence shown here is derived from an EMBL/GenBank/DDBJ whole genome shotgun (WGS) entry which is preliminary data.</text>
</comment>
<keyword evidence="3 5" id="KW-0547">Nucleotide-binding</keyword>
<feature type="binding site" evidence="5">
    <location>
        <position position="161"/>
    </location>
    <ligand>
        <name>AMP</name>
        <dbReference type="ChEBI" id="CHEBI:456215"/>
    </ligand>
</feature>
<feature type="binding site" evidence="5">
    <location>
        <position position="200"/>
    </location>
    <ligand>
        <name>ATP</name>
        <dbReference type="ChEBI" id="CHEBI:30616"/>
    </ligand>
</feature>
<dbReference type="SUPFAM" id="SSF52540">
    <property type="entry name" value="P-loop containing nucleoside triphosphate hydrolases"/>
    <property type="match status" value="1"/>
</dbReference>
<dbReference type="NCBIfam" id="NF001381">
    <property type="entry name" value="PRK00279.1-3"/>
    <property type="match status" value="1"/>
</dbReference>
<dbReference type="EMBL" id="JSWE01000058">
    <property type="protein sequence ID" value="KIE05844.1"/>
    <property type="molecule type" value="Genomic_DNA"/>
</dbReference>
<dbReference type="Pfam" id="PF05191">
    <property type="entry name" value="ADK_lid"/>
    <property type="match status" value="1"/>
</dbReference>
<dbReference type="FunFam" id="3.40.50.300:FF:000106">
    <property type="entry name" value="Adenylate kinase mitochondrial"/>
    <property type="match status" value="1"/>
</dbReference>
<feature type="binding site" evidence="5">
    <location>
        <position position="130"/>
    </location>
    <ligand>
        <name>Zn(2+)</name>
        <dbReference type="ChEBI" id="CHEBI:29105"/>
        <note>structural</note>
    </ligand>
</feature>
<keyword evidence="4 5" id="KW-0418">Kinase</keyword>
<dbReference type="PRINTS" id="PR00094">
    <property type="entry name" value="ADENYLTKNASE"/>
</dbReference>
<evidence type="ECO:0000256" key="7">
    <source>
        <dbReference type="RuleBase" id="RU003331"/>
    </source>
</evidence>
<gene>
    <name evidence="9" type="primary">adk_2</name>
    <name evidence="5" type="synonym">adk</name>
    <name evidence="9" type="ORF">NF27_CG00240</name>
</gene>
<dbReference type="AlphaFoldDB" id="A0A0C1QJZ5"/>
<organism evidence="9 10">
    <name type="scientific">Candidatus Jidaibacter acanthamoebae</name>
    <dbReference type="NCBI Taxonomy" id="86105"/>
    <lineage>
        <taxon>Bacteria</taxon>
        <taxon>Pseudomonadati</taxon>
        <taxon>Pseudomonadota</taxon>
        <taxon>Alphaproteobacteria</taxon>
        <taxon>Rickettsiales</taxon>
        <taxon>Candidatus Midichloriaceae</taxon>
        <taxon>Candidatus Jidaibacter</taxon>
    </lineage>
</organism>
<dbReference type="GO" id="GO:0005524">
    <property type="term" value="F:ATP binding"/>
    <property type="evidence" value="ECO:0007669"/>
    <property type="project" value="UniProtKB-UniRule"/>
</dbReference>
<dbReference type="InterPro" id="IPR006259">
    <property type="entry name" value="Adenyl_kin_sub"/>
</dbReference>
<feature type="binding site" evidence="5">
    <location>
        <begin position="85"/>
        <end position="88"/>
    </location>
    <ligand>
        <name>AMP</name>
        <dbReference type="ChEBI" id="CHEBI:456215"/>
    </ligand>
</feature>
<keyword evidence="2 5" id="KW-0545">Nucleotide biosynthesis</keyword>
<evidence type="ECO:0000256" key="6">
    <source>
        <dbReference type="RuleBase" id="RU003330"/>
    </source>
</evidence>
<proteinExistence type="inferred from homology"/>
<dbReference type="EC" id="2.7.4.3" evidence="5 7"/>
<comment type="similarity">
    <text evidence="5 6">Belongs to the adenylate kinase family.</text>
</comment>
<evidence type="ECO:0000256" key="5">
    <source>
        <dbReference type="HAMAP-Rule" id="MF_00235"/>
    </source>
</evidence>
<reference evidence="9 10" key="1">
    <citation type="submission" date="2014-11" db="EMBL/GenBank/DDBJ databases">
        <title>A Rickettsiales Symbiont of Amoebae With Ancient Features.</title>
        <authorList>
            <person name="Schulz F."/>
            <person name="Martijn J."/>
            <person name="Wascher F."/>
            <person name="Kostanjsek R."/>
            <person name="Ettema T.J."/>
            <person name="Horn M."/>
        </authorList>
    </citation>
    <scope>NUCLEOTIDE SEQUENCE [LARGE SCALE GENOMIC DNA]</scope>
    <source>
        <strain evidence="9 10">UWC36</strain>
    </source>
</reference>
<dbReference type="InterPro" id="IPR033690">
    <property type="entry name" value="Adenylat_kinase_CS"/>
</dbReference>
<dbReference type="PANTHER" id="PTHR23359">
    <property type="entry name" value="NUCLEOTIDE KINASE"/>
    <property type="match status" value="1"/>
</dbReference>
<dbReference type="GO" id="GO:0005737">
    <property type="term" value="C:cytoplasm"/>
    <property type="evidence" value="ECO:0007669"/>
    <property type="project" value="UniProtKB-SubCell"/>
</dbReference>
<dbReference type="RefSeq" id="WP_039455069.1">
    <property type="nucleotide sequence ID" value="NZ_JSWE01000058.1"/>
</dbReference>
<feature type="binding site" evidence="5">
    <location>
        <begin position="10"/>
        <end position="15"/>
    </location>
    <ligand>
        <name>ATP</name>
        <dbReference type="ChEBI" id="CHEBI:30616"/>
    </ligand>
</feature>
<dbReference type="OrthoDB" id="9805030at2"/>
<keyword evidence="5" id="KW-0963">Cytoplasm</keyword>
<dbReference type="PROSITE" id="PS00113">
    <property type="entry name" value="ADENYLATE_KINASE"/>
    <property type="match status" value="1"/>
</dbReference>
<evidence type="ECO:0000256" key="4">
    <source>
        <dbReference type="ARBA" id="ARBA00022777"/>
    </source>
</evidence>
<evidence type="ECO:0000256" key="1">
    <source>
        <dbReference type="ARBA" id="ARBA00022679"/>
    </source>
</evidence>
<feature type="binding site" evidence="5">
    <location>
        <position position="172"/>
    </location>
    <ligand>
        <name>AMP</name>
        <dbReference type="ChEBI" id="CHEBI:456215"/>
    </ligand>
</feature>
<dbReference type="InterPro" id="IPR000850">
    <property type="entry name" value="Adenylat/UMP-CMP_kin"/>
</dbReference>
<comment type="subunit">
    <text evidence="5 7">Monomer.</text>
</comment>
<dbReference type="InterPro" id="IPR027417">
    <property type="entry name" value="P-loop_NTPase"/>
</dbReference>
<evidence type="ECO:0000256" key="3">
    <source>
        <dbReference type="ARBA" id="ARBA00022741"/>
    </source>
</evidence>
<accession>A0A0C1QJZ5</accession>
<comment type="catalytic activity">
    <reaction evidence="5 7">
        <text>AMP + ATP = 2 ADP</text>
        <dbReference type="Rhea" id="RHEA:12973"/>
        <dbReference type="ChEBI" id="CHEBI:30616"/>
        <dbReference type="ChEBI" id="CHEBI:456215"/>
        <dbReference type="ChEBI" id="CHEBI:456216"/>
        <dbReference type="EC" id="2.7.4.3"/>
    </reaction>
</comment>
<name>A0A0C1QJZ5_9RICK</name>
<dbReference type="STRING" id="86105.NF27_CG00240"/>
<dbReference type="UniPathway" id="UPA00588">
    <property type="reaction ID" value="UER00649"/>
</dbReference>
<evidence type="ECO:0000256" key="2">
    <source>
        <dbReference type="ARBA" id="ARBA00022727"/>
    </source>
</evidence>
<dbReference type="Gene3D" id="3.40.50.300">
    <property type="entry name" value="P-loop containing nucleotide triphosphate hydrolases"/>
    <property type="match status" value="1"/>
</dbReference>
<comment type="pathway">
    <text evidence="5">Purine metabolism; AMP biosynthesis via salvage pathway; AMP from ADP: step 1/1.</text>
</comment>
<sequence length="219" mass="24287">MRIIFLGAPGAGKGTQAQIFASMYNIPKLSTGDMLRESTKSGSEIGKIVDSIMSSGNLVSDDIMIKIIEERLQKLDCSKGFILDGFPRTIPQAEALDALLANLKFNNTIILFLDADTEELTKRISGRFNCANCGAGYHKLSNPPKKEGICDNCGAKEFTFRKDDNEESVKRRLQVYNEQTSPLIGYYDEQKRLKRINAMDSIENITASIEKVLSSTKFG</sequence>
<dbReference type="NCBIfam" id="TIGR01351">
    <property type="entry name" value="adk"/>
    <property type="match status" value="1"/>
</dbReference>
<feature type="binding site" evidence="5">
    <location>
        <position position="36"/>
    </location>
    <ligand>
        <name>AMP</name>
        <dbReference type="ChEBI" id="CHEBI:456215"/>
    </ligand>
</feature>
<dbReference type="InterPro" id="IPR007862">
    <property type="entry name" value="Adenylate_kinase_lid-dom"/>
</dbReference>
<keyword evidence="10" id="KW-1185">Reference proteome</keyword>
<dbReference type="NCBIfam" id="NF011100">
    <property type="entry name" value="PRK14527.1"/>
    <property type="match status" value="1"/>
</dbReference>
<comment type="subcellular location">
    <subcellularLocation>
        <location evidence="5 7">Cytoplasm</location>
    </subcellularLocation>
</comment>
<dbReference type="CDD" id="cd01428">
    <property type="entry name" value="ADK"/>
    <property type="match status" value="1"/>
</dbReference>
<dbReference type="Pfam" id="PF00406">
    <property type="entry name" value="ADK"/>
    <property type="match status" value="1"/>
</dbReference>
<feature type="binding site" evidence="5">
    <location>
        <position position="150"/>
    </location>
    <ligand>
        <name>Zn(2+)</name>
        <dbReference type="ChEBI" id="CHEBI:29105"/>
        <note>structural</note>
    </ligand>
</feature>
<keyword evidence="1 5" id="KW-0808">Transferase</keyword>
<feature type="binding site" evidence="5">
    <location>
        <position position="133"/>
    </location>
    <ligand>
        <name>Zn(2+)</name>
        <dbReference type="ChEBI" id="CHEBI:29105"/>
        <note>structural</note>
    </ligand>
</feature>
<dbReference type="GO" id="GO:0008270">
    <property type="term" value="F:zinc ion binding"/>
    <property type="evidence" value="ECO:0007669"/>
    <property type="project" value="UniProtKB-UniRule"/>
</dbReference>
<dbReference type="PATRIC" id="fig|86105.3.peg.258"/>
<comment type="caution">
    <text evidence="5">Lacks conserved residue(s) required for the propagation of feature annotation.</text>
</comment>
<dbReference type="SUPFAM" id="SSF57774">
    <property type="entry name" value="Microbial and mitochondrial ADK, insert 'zinc finger' domain"/>
    <property type="match status" value="1"/>
</dbReference>
<protein>
    <recommendedName>
        <fullName evidence="5 7">Adenylate kinase</fullName>
        <shortName evidence="5">AK</shortName>
        <ecNumber evidence="5 7">2.7.4.3</ecNumber>
    </recommendedName>
    <alternativeName>
        <fullName evidence="5">ATP-AMP transphosphorylase</fullName>
    </alternativeName>
    <alternativeName>
        <fullName evidence="5">ATP:AMP phosphotransferase</fullName>
    </alternativeName>
    <alternativeName>
        <fullName evidence="5">Adenylate monophosphate kinase</fullName>
    </alternativeName>
</protein>
<dbReference type="Proteomes" id="UP000031258">
    <property type="component" value="Unassembled WGS sequence"/>
</dbReference>
<feature type="binding site" evidence="5">
    <location>
        <position position="92"/>
    </location>
    <ligand>
        <name>AMP</name>
        <dbReference type="ChEBI" id="CHEBI:456215"/>
    </ligand>
</feature>
<feature type="region of interest" description="NMP" evidence="5">
    <location>
        <begin position="30"/>
        <end position="59"/>
    </location>
</feature>
<evidence type="ECO:0000259" key="8">
    <source>
        <dbReference type="Pfam" id="PF05191"/>
    </source>
</evidence>
<feature type="binding site" evidence="5">
    <location>
        <position position="153"/>
    </location>
    <ligand>
        <name>Zn(2+)</name>
        <dbReference type="ChEBI" id="CHEBI:29105"/>
        <note>structural</note>
    </ligand>
</feature>
<feature type="domain" description="Adenylate kinase active site lid" evidence="8">
    <location>
        <begin position="127"/>
        <end position="163"/>
    </location>
</feature>
<keyword evidence="5" id="KW-0479">Metal-binding</keyword>
<feature type="binding site" evidence="5">
    <location>
        <position position="31"/>
    </location>
    <ligand>
        <name>AMP</name>
        <dbReference type="ChEBI" id="CHEBI:456215"/>
    </ligand>
</feature>
<dbReference type="InterPro" id="IPR036193">
    <property type="entry name" value="ADK_active_lid_dom_sf"/>
</dbReference>
<keyword evidence="5" id="KW-0862">Zinc</keyword>
<dbReference type="GO" id="GO:0004017">
    <property type="term" value="F:AMP kinase activity"/>
    <property type="evidence" value="ECO:0007669"/>
    <property type="project" value="UniProtKB-UniRule"/>
</dbReference>
<dbReference type="GO" id="GO:0044209">
    <property type="term" value="P:AMP salvage"/>
    <property type="evidence" value="ECO:0007669"/>
    <property type="project" value="UniProtKB-UniRule"/>
</dbReference>
<dbReference type="HAMAP" id="MF_00235">
    <property type="entry name" value="Adenylate_kinase_Adk"/>
    <property type="match status" value="1"/>
</dbReference>
<keyword evidence="5 7" id="KW-0067">ATP-binding</keyword>